<evidence type="ECO:0000256" key="1">
    <source>
        <dbReference type="ARBA" id="ARBA00009677"/>
    </source>
</evidence>
<reference evidence="7" key="1">
    <citation type="submission" date="2011-10" db="EMBL/GenBank/DDBJ databases">
        <title>The complete genome of chromosome of Thermovirga lienii DSM 17291.</title>
        <authorList>
            <consortium name="US DOE Joint Genome Institute (JGI-PGF)"/>
            <person name="Lucas S."/>
            <person name="Copeland A."/>
            <person name="Lapidus A."/>
            <person name="Glavina del Rio T."/>
            <person name="Dalin E."/>
            <person name="Tice H."/>
            <person name="Bruce D."/>
            <person name="Goodwin L."/>
            <person name="Pitluck S."/>
            <person name="Peters L."/>
            <person name="Mikhailova N."/>
            <person name="Saunders E."/>
            <person name="Kyrpides N."/>
            <person name="Mavromatis K."/>
            <person name="Ivanova N."/>
            <person name="Last F.I."/>
            <person name="Brettin T."/>
            <person name="Detter J.C."/>
            <person name="Han C."/>
            <person name="Larimer F."/>
            <person name="Land M."/>
            <person name="Hauser L."/>
            <person name="Markowitz V."/>
            <person name="Cheng J.-F."/>
            <person name="Hugenholtz P."/>
            <person name="Woyke T."/>
            <person name="Wu D."/>
            <person name="Spring S."/>
            <person name="Schroeder M."/>
            <person name="Brambilla E.-M."/>
            <person name="Klenk H.-P."/>
            <person name="Eisen J.A."/>
        </authorList>
    </citation>
    <scope>NUCLEOTIDE SEQUENCE [LARGE SCALE GENOMIC DNA]</scope>
    <source>
        <strain evidence="7">ATCC BAA-1197 / DSM 17291 / Cas60314</strain>
    </source>
</reference>
<evidence type="ECO:0000313" key="7">
    <source>
        <dbReference type="Proteomes" id="UP000005868"/>
    </source>
</evidence>
<dbReference type="InterPro" id="IPR019776">
    <property type="entry name" value="Flagellar_basal_body_rod_CS"/>
</dbReference>
<organism evidence="6 7">
    <name type="scientific">Thermovirga lienii (strain ATCC BAA-1197 / DSM 17291 / Cas60314)</name>
    <dbReference type="NCBI Taxonomy" id="580340"/>
    <lineage>
        <taxon>Bacteria</taxon>
        <taxon>Thermotogati</taxon>
        <taxon>Synergistota</taxon>
        <taxon>Synergistia</taxon>
        <taxon>Synergistales</taxon>
        <taxon>Thermovirgaceae</taxon>
        <taxon>Thermovirga</taxon>
    </lineage>
</organism>
<evidence type="ECO:0000313" key="6">
    <source>
        <dbReference type="EMBL" id="AER65837.1"/>
    </source>
</evidence>
<dbReference type="SUPFAM" id="SSF117143">
    <property type="entry name" value="Flagellar hook protein flgE"/>
    <property type="match status" value="1"/>
</dbReference>
<accession>G7V5T2</accession>
<dbReference type="PANTHER" id="PTHR30435">
    <property type="entry name" value="FLAGELLAR PROTEIN"/>
    <property type="match status" value="1"/>
</dbReference>
<dbReference type="HOGENOM" id="CLU_013687_0_0_0"/>
<protein>
    <submittedName>
        <fullName evidence="6">Flagellar hook-basal body protein</fullName>
    </submittedName>
</protein>
<feature type="domain" description="Flagellar hook protein FlgE/F/G-like D1" evidence="5">
    <location>
        <begin position="96"/>
        <end position="160"/>
    </location>
</feature>
<dbReference type="Pfam" id="PF00460">
    <property type="entry name" value="Flg_bb_rod"/>
    <property type="match status" value="1"/>
</dbReference>
<dbReference type="Proteomes" id="UP000005868">
    <property type="component" value="Chromosome"/>
</dbReference>
<dbReference type="PROSITE" id="PS00588">
    <property type="entry name" value="FLAGELLA_BB_ROD"/>
    <property type="match status" value="1"/>
</dbReference>
<keyword evidence="6" id="KW-0969">Cilium</keyword>
<evidence type="ECO:0000259" key="3">
    <source>
        <dbReference type="Pfam" id="PF00460"/>
    </source>
</evidence>
<gene>
    <name evidence="6" type="ordered locus">Tlie_0091</name>
</gene>
<evidence type="ECO:0000259" key="5">
    <source>
        <dbReference type="Pfam" id="PF22692"/>
    </source>
</evidence>
<dbReference type="InterPro" id="IPR020013">
    <property type="entry name" value="Flagellar_FlgE/F/G"/>
</dbReference>
<dbReference type="InterPro" id="IPR037925">
    <property type="entry name" value="FlgE/F/G-like"/>
</dbReference>
<evidence type="ECO:0000259" key="4">
    <source>
        <dbReference type="Pfam" id="PF06429"/>
    </source>
</evidence>
<dbReference type="InterPro" id="IPR053967">
    <property type="entry name" value="LlgE_F_G-like_D1"/>
</dbReference>
<dbReference type="NCBIfam" id="TIGR02490">
    <property type="entry name" value="flgF"/>
    <property type="match status" value="1"/>
</dbReference>
<evidence type="ECO:0000256" key="2">
    <source>
        <dbReference type="RuleBase" id="RU362116"/>
    </source>
</evidence>
<proteinExistence type="inferred from homology"/>
<keyword evidence="7" id="KW-1185">Reference proteome</keyword>
<keyword evidence="2" id="KW-0975">Bacterial flagellum</keyword>
<sequence>MFRGIYKVISAMLVQQSKVDVASNNLANVNTTGFFKEILTQKALPAGELVREEKGSGGESAREVVGETNLGVVVAETAMDATPGVVKSTGNPLDCAIKGKGFFQLSDGQNLFYTRAGNFTLDSEGRIVTPSGLFLMGEGGPIEVGDAQEVTIREDGSVIADGEVVGVIALYDFERPSFLRRLGHSLFSATPDSGEAILQESVSLAVGALEGSNVNVVEEMARLIEASRAYEAASKSFESENETAQKMVETFGV</sequence>
<keyword evidence="6" id="KW-0282">Flagellum</keyword>
<comment type="subcellular location">
    <subcellularLocation>
        <location evidence="2">Bacterial flagellum basal body</location>
    </subcellularLocation>
</comment>
<dbReference type="InterPro" id="IPR012836">
    <property type="entry name" value="FlgF"/>
</dbReference>
<dbReference type="STRING" id="580340.Tlie_0091"/>
<keyword evidence="6" id="KW-0966">Cell projection</keyword>
<dbReference type="EMBL" id="CP003096">
    <property type="protein sequence ID" value="AER65837.1"/>
    <property type="molecule type" value="Genomic_DNA"/>
</dbReference>
<name>G7V5T2_THELD</name>
<dbReference type="AlphaFoldDB" id="G7V5T2"/>
<reference evidence="6 7" key="2">
    <citation type="journal article" date="2012" name="Stand. Genomic Sci.">
        <title>Genome sequence of the moderately thermophilic, amino-acid-degrading and sulfur-reducing bacterium Thermovirga lienii type strain (Cas60314(T)).</title>
        <authorList>
            <person name="Goker M."/>
            <person name="Saunders E."/>
            <person name="Lapidus A."/>
            <person name="Nolan M."/>
            <person name="Lucas S."/>
            <person name="Hammon N."/>
            <person name="Deshpande S."/>
            <person name="Cheng J.F."/>
            <person name="Han C."/>
            <person name="Tapia R."/>
            <person name="Goodwin L.A."/>
            <person name="Pitluck S."/>
            <person name="Liolios K."/>
            <person name="Mavromatis K."/>
            <person name="Pagani I."/>
            <person name="Ivanova N."/>
            <person name="Mikhailova N."/>
            <person name="Pati A."/>
            <person name="Chen A."/>
            <person name="Palaniappan K."/>
            <person name="Land M."/>
            <person name="Chang Y.J."/>
            <person name="Jeffries C.D."/>
            <person name="Brambilla E.M."/>
            <person name="Rohde M."/>
            <person name="Spring S."/>
            <person name="Detter J.C."/>
            <person name="Woyke T."/>
            <person name="Bristow J."/>
            <person name="Eisen J.A."/>
            <person name="Markowitz V."/>
            <person name="Hugenholtz P."/>
            <person name="Kyrpides N.C."/>
            <person name="Klenk H.P."/>
        </authorList>
    </citation>
    <scope>NUCLEOTIDE SEQUENCE [LARGE SCALE GENOMIC DNA]</scope>
    <source>
        <strain evidence="7">ATCC BAA-1197 / DSM 17291 / Cas60314</strain>
    </source>
</reference>
<dbReference type="eggNOG" id="COG4786">
    <property type="taxonomic scope" value="Bacteria"/>
</dbReference>
<dbReference type="KEGG" id="tli:Tlie_0091"/>
<dbReference type="GO" id="GO:0071978">
    <property type="term" value="P:bacterial-type flagellum-dependent swarming motility"/>
    <property type="evidence" value="ECO:0007669"/>
    <property type="project" value="TreeGrafter"/>
</dbReference>
<comment type="similarity">
    <text evidence="1 2">Belongs to the flagella basal body rod proteins family.</text>
</comment>
<dbReference type="NCBIfam" id="TIGR03506">
    <property type="entry name" value="FlgEFG_subfam"/>
    <property type="match status" value="2"/>
</dbReference>
<dbReference type="PANTHER" id="PTHR30435:SF19">
    <property type="entry name" value="FLAGELLAR BASAL-BODY ROD PROTEIN FLGG"/>
    <property type="match status" value="1"/>
</dbReference>
<dbReference type="InterPro" id="IPR010930">
    <property type="entry name" value="Flg_bb/hook_C_dom"/>
</dbReference>
<dbReference type="Pfam" id="PF22692">
    <property type="entry name" value="LlgE_F_G_D1"/>
    <property type="match status" value="1"/>
</dbReference>
<feature type="domain" description="Flagellar basal body rod protein N-terminal" evidence="3">
    <location>
        <begin position="9"/>
        <end position="34"/>
    </location>
</feature>
<feature type="domain" description="Flagellar basal-body/hook protein C-terminal" evidence="4">
    <location>
        <begin position="207"/>
        <end position="248"/>
    </location>
</feature>
<dbReference type="Pfam" id="PF06429">
    <property type="entry name" value="Flg_bbr_C"/>
    <property type="match status" value="1"/>
</dbReference>
<dbReference type="OrthoDB" id="9804559at2"/>
<dbReference type="InterPro" id="IPR001444">
    <property type="entry name" value="Flag_bb_rod_N"/>
</dbReference>
<dbReference type="GO" id="GO:0030694">
    <property type="term" value="C:bacterial-type flagellum basal body, rod"/>
    <property type="evidence" value="ECO:0007669"/>
    <property type="project" value="InterPro"/>
</dbReference>